<organism evidence="1">
    <name type="scientific">Noctiluca scintillans</name>
    <name type="common">Sea sparkle</name>
    <name type="synonym">Red tide dinoflagellate</name>
    <dbReference type="NCBI Taxonomy" id="2966"/>
    <lineage>
        <taxon>Eukaryota</taxon>
        <taxon>Sar</taxon>
        <taxon>Alveolata</taxon>
        <taxon>Dinophyceae</taxon>
        <taxon>Noctilucales</taxon>
        <taxon>Noctilucaceae</taxon>
        <taxon>Noctiluca</taxon>
    </lineage>
</organism>
<protein>
    <submittedName>
        <fullName evidence="1">Uncharacterized protein</fullName>
    </submittedName>
</protein>
<gene>
    <name evidence="1" type="ORF">NSCI0253_LOCUS39885</name>
</gene>
<evidence type="ECO:0000313" key="1">
    <source>
        <dbReference type="EMBL" id="CAD8865530.1"/>
    </source>
</evidence>
<sequence>MNIPGADPAAAIKEISDKMKADAEESGMGAVDAFIDKLEDLKEKAQEGPGEMMEKIKGAIEGLKKTMSDAMENPSSLAPSSLAPVAGWYGNKVVKKLTAISEEIEDIFNSIKKLAESLATPFKEAAKTMKEAMAGLTQTVKGLSSLPGQLQGLADSVKGADDVKGIKTDAMKKATDVSGITGPLDALVQLKSLFAPLIDLVTRAIGKLTDFVSSSPDKVRESFGVPAPCCCLTPVILSQAPDVMKTLLDGLENLSKLDFQPMTDMISSMADTLGNLDIDKVKGPLEKFAGSAQDSVGNLDNVVKAANLASNPMGAVGGMFG</sequence>
<reference evidence="1" key="1">
    <citation type="submission" date="2021-01" db="EMBL/GenBank/DDBJ databases">
        <authorList>
            <person name="Corre E."/>
            <person name="Pelletier E."/>
            <person name="Niang G."/>
            <person name="Scheremetjew M."/>
            <person name="Finn R."/>
            <person name="Kale V."/>
            <person name="Holt S."/>
            <person name="Cochrane G."/>
            <person name="Meng A."/>
            <person name="Brown T."/>
            <person name="Cohen L."/>
        </authorList>
    </citation>
    <scope>NUCLEOTIDE SEQUENCE</scope>
</reference>
<dbReference type="Gene3D" id="1.20.120.20">
    <property type="entry name" value="Apolipoprotein"/>
    <property type="match status" value="1"/>
</dbReference>
<dbReference type="AlphaFoldDB" id="A0A7S1FH25"/>
<accession>A0A7S1FH25</accession>
<proteinExistence type="predicted"/>
<name>A0A7S1FH25_NOCSC</name>
<dbReference type="EMBL" id="HBFQ01056245">
    <property type="protein sequence ID" value="CAD8865530.1"/>
    <property type="molecule type" value="Transcribed_RNA"/>
</dbReference>